<evidence type="ECO:0000256" key="1">
    <source>
        <dbReference type="ARBA" id="ARBA00022741"/>
    </source>
</evidence>
<feature type="compositionally biased region" description="Low complexity" evidence="6">
    <location>
        <begin position="173"/>
        <end position="184"/>
    </location>
</feature>
<feature type="compositionally biased region" description="Basic and acidic residues" evidence="6">
    <location>
        <begin position="186"/>
        <end position="197"/>
    </location>
</feature>
<dbReference type="GO" id="GO:0046872">
    <property type="term" value="F:metal ion binding"/>
    <property type="evidence" value="ECO:0007669"/>
    <property type="project" value="UniProtKB-KW"/>
</dbReference>
<dbReference type="PANTHER" id="PTHR10218">
    <property type="entry name" value="GTP-BINDING PROTEIN ALPHA SUBUNIT"/>
    <property type="match status" value="1"/>
</dbReference>
<dbReference type="OrthoDB" id="5817230at2759"/>
<dbReference type="SUPFAM" id="SSF47895">
    <property type="entry name" value="Transducin (alpha subunit), insertion domain"/>
    <property type="match status" value="1"/>
</dbReference>
<protein>
    <submittedName>
        <fullName evidence="7">G-alpha-domain-containing protein</fullName>
    </submittedName>
</protein>
<keyword evidence="5" id="KW-0460">Magnesium</keyword>
<dbReference type="Gene3D" id="3.40.50.300">
    <property type="entry name" value="P-loop containing nucleotide triphosphate hydrolases"/>
    <property type="match status" value="2"/>
</dbReference>
<feature type="compositionally biased region" description="Polar residues" evidence="6">
    <location>
        <begin position="530"/>
        <end position="543"/>
    </location>
</feature>
<feature type="compositionally biased region" description="Low complexity" evidence="6">
    <location>
        <begin position="324"/>
        <end position="336"/>
    </location>
</feature>
<dbReference type="InterPro" id="IPR001019">
    <property type="entry name" value="Gprotein_alpha_su"/>
</dbReference>
<dbReference type="EMBL" id="KV428198">
    <property type="protein sequence ID" value="KZT34125.1"/>
    <property type="molecule type" value="Genomic_DNA"/>
</dbReference>
<name>A0A165ZB00_9AGAM</name>
<feature type="compositionally biased region" description="Low complexity" evidence="6">
    <location>
        <begin position="134"/>
        <end position="147"/>
    </location>
</feature>
<dbReference type="GO" id="GO:0031683">
    <property type="term" value="F:G-protein beta/gamma-subunit complex binding"/>
    <property type="evidence" value="ECO:0007669"/>
    <property type="project" value="InterPro"/>
</dbReference>
<dbReference type="GO" id="GO:0005737">
    <property type="term" value="C:cytoplasm"/>
    <property type="evidence" value="ECO:0007669"/>
    <property type="project" value="TreeGrafter"/>
</dbReference>
<dbReference type="FunFam" id="3.40.50.300:FF:000720">
    <property type="entry name" value="Guanine nucleotide-binding protein G(k) subunit alpha"/>
    <property type="match status" value="1"/>
</dbReference>
<feature type="region of interest" description="Disordered" evidence="6">
    <location>
        <begin position="366"/>
        <end position="387"/>
    </location>
</feature>
<dbReference type="InterPro" id="IPR011025">
    <property type="entry name" value="GproteinA_insert"/>
</dbReference>
<evidence type="ECO:0000256" key="6">
    <source>
        <dbReference type="SAM" id="MobiDB-lite"/>
    </source>
</evidence>
<keyword evidence="1 4" id="KW-0547">Nucleotide-binding</keyword>
<dbReference type="Gene3D" id="1.10.400.10">
    <property type="entry name" value="GI Alpha 1, domain 2-like"/>
    <property type="match status" value="1"/>
</dbReference>
<dbReference type="GO" id="GO:0007188">
    <property type="term" value="P:adenylate cyclase-modulating G protein-coupled receptor signaling pathway"/>
    <property type="evidence" value="ECO:0007669"/>
    <property type="project" value="TreeGrafter"/>
</dbReference>
<feature type="region of interest" description="Disordered" evidence="6">
    <location>
        <begin position="133"/>
        <end position="200"/>
    </location>
</feature>
<proteinExistence type="predicted"/>
<feature type="region of interest" description="Disordered" evidence="6">
    <location>
        <begin position="507"/>
        <end position="546"/>
    </location>
</feature>
<feature type="compositionally biased region" description="Polar residues" evidence="6">
    <location>
        <begin position="371"/>
        <end position="387"/>
    </location>
</feature>
<dbReference type="SUPFAM" id="SSF52540">
    <property type="entry name" value="P-loop containing nucleoside triphosphate hydrolases"/>
    <property type="match status" value="1"/>
</dbReference>
<evidence type="ECO:0000256" key="5">
    <source>
        <dbReference type="PIRSR" id="PIRSR601019-2"/>
    </source>
</evidence>
<dbReference type="SMART" id="SM00275">
    <property type="entry name" value="G_alpha"/>
    <property type="match status" value="1"/>
</dbReference>
<evidence type="ECO:0000256" key="4">
    <source>
        <dbReference type="PIRSR" id="PIRSR601019-1"/>
    </source>
</evidence>
<reference evidence="7 8" key="1">
    <citation type="journal article" date="2016" name="Mol. Biol. Evol.">
        <title>Comparative Genomics of Early-Diverging Mushroom-Forming Fungi Provides Insights into the Origins of Lignocellulose Decay Capabilities.</title>
        <authorList>
            <person name="Nagy L.G."/>
            <person name="Riley R."/>
            <person name="Tritt A."/>
            <person name="Adam C."/>
            <person name="Daum C."/>
            <person name="Floudas D."/>
            <person name="Sun H."/>
            <person name="Yadav J.S."/>
            <person name="Pangilinan J."/>
            <person name="Larsson K.H."/>
            <person name="Matsuura K."/>
            <person name="Barry K."/>
            <person name="Labutti K."/>
            <person name="Kuo R."/>
            <person name="Ohm R.A."/>
            <person name="Bhattacharya S.S."/>
            <person name="Shirouzu T."/>
            <person name="Yoshinaga Y."/>
            <person name="Martin F.M."/>
            <person name="Grigoriev I.V."/>
            <person name="Hibbett D.S."/>
        </authorList>
    </citation>
    <scope>NUCLEOTIDE SEQUENCE [LARGE SCALE GENOMIC DNA]</scope>
    <source>
        <strain evidence="7 8">HHB10207 ss-3</strain>
    </source>
</reference>
<dbReference type="STRING" id="1314776.A0A165ZB00"/>
<evidence type="ECO:0000313" key="8">
    <source>
        <dbReference type="Proteomes" id="UP000076798"/>
    </source>
</evidence>
<keyword evidence="3" id="KW-0807">Transducer</keyword>
<dbReference type="GO" id="GO:0005525">
    <property type="term" value="F:GTP binding"/>
    <property type="evidence" value="ECO:0007669"/>
    <property type="project" value="UniProtKB-KW"/>
</dbReference>
<feature type="region of interest" description="Disordered" evidence="6">
    <location>
        <begin position="420"/>
        <end position="493"/>
    </location>
</feature>
<feature type="compositionally biased region" description="Low complexity" evidence="6">
    <location>
        <begin position="466"/>
        <end position="492"/>
    </location>
</feature>
<dbReference type="Pfam" id="PF00503">
    <property type="entry name" value="G-alpha"/>
    <property type="match status" value="2"/>
</dbReference>
<organism evidence="7 8">
    <name type="scientific">Sistotremastrum suecicum HHB10207 ss-3</name>
    <dbReference type="NCBI Taxonomy" id="1314776"/>
    <lineage>
        <taxon>Eukaryota</taxon>
        <taxon>Fungi</taxon>
        <taxon>Dikarya</taxon>
        <taxon>Basidiomycota</taxon>
        <taxon>Agaricomycotina</taxon>
        <taxon>Agaricomycetes</taxon>
        <taxon>Sistotremastrales</taxon>
        <taxon>Sistotremastraceae</taxon>
        <taxon>Sistotremastrum</taxon>
    </lineage>
</organism>
<dbReference type="AlphaFoldDB" id="A0A165ZB00"/>
<gene>
    <name evidence="7" type="ORF">SISSUDRAFT_1132074</name>
</gene>
<feature type="binding site" evidence="4">
    <location>
        <begin position="735"/>
        <end position="738"/>
    </location>
    <ligand>
        <name>GTP</name>
        <dbReference type="ChEBI" id="CHEBI:37565"/>
    </ligand>
</feature>
<dbReference type="GO" id="GO:0001664">
    <property type="term" value="F:G protein-coupled receptor binding"/>
    <property type="evidence" value="ECO:0007669"/>
    <property type="project" value="TreeGrafter"/>
</dbReference>
<feature type="binding site" evidence="5">
    <location>
        <position position="607"/>
    </location>
    <ligand>
        <name>Mg(2+)</name>
        <dbReference type="ChEBI" id="CHEBI:18420"/>
    </ligand>
</feature>
<feature type="compositionally biased region" description="Low complexity" evidence="6">
    <location>
        <begin position="268"/>
        <end position="287"/>
    </location>
</feature>
<feature type="compositionally biased region" description="Basic and acidic residues" evidence="6">
    <location>
        <begin position="38"/>
        <end position="54"/>
    </location>
</feature>
<feature type="region of interest" description="Disordered" evidence="6">
    <location>
        <begin position="1"/>
        <end position="54"/>
    </location>
</feature>
<evidence type="ECO:0000256" key="2">
    <source>
        <dbReference type="ARBA" id="ARBA00023134"/>
    </source>
</evidence>
<feature type="binding site" evidence="4">
    <location>
        <begin position="601"/>
        <end position="607"/>
    </location>
    <ligand>
        <name>GTP</name>
        <dbReference type="ChEBI" id="CHEBI:37565"/>
    </ligand>
</feature>
<keyword evidence="8" id="KW-1185">Reference proteome</keyword>
<keyword evidence="5" id="KW-0479">Metal-binding</keyword>
<evidence type="ECO:0000256" key="3">
    <source>
        <dbReference type="ARBA" id="ARBA00023224"/>
    </source>
</evidence>
<dbReference type="PROSITE" id="PS51882">
    <property type="entry name" value="G_ALPHA"/>
    <property type="match status" value="1"/>
</dbReference>
<dbReference type="InterPro" id="IPR027417">
    <property type="entry name" value="P-loop_NTPase"/>
</dbReference>
<accession>A0A165ZB00</accession>
<keyword evidence="2 4" id="KW-0342">GTP-binding</keyword>
<dbReference type="GO" id="GO:0005834">
    <property type="term" value="C:heterotrimeric G-protein complex"/>
    <property type="evidence" value="ECO:0007669"/>
    <property type="project" value="TreeGrafter"/>
</dbReference>
<feature type="region of interest" description="Disordered" evidence="6">
    <location>
        <begin position="254"/>
        <end position="349"/>
    </location>
</feature>
<feature type="compositionally biased region" description="Low complexity" evidence="6">
    <location>
        <begin position="301"/>
        <end position="315"/>
    </location>
</feature>
<evidence type="ECO:0000313" key="7">
    <source>
        <dbReference type="EMBL" id="KZT34125.1"/>
    </source>
</evidence>
<dbReference type="GO" id="GO:0003924">
    <property type="term" value="F:GTPase activity"/>
    <property type="evidence" value="ECO:0007669"/>
    <property type="project" value="InterPro"/>
</dbReference>
<sequence>MSAESRTQMRADSLEFPSSSMDSDPFKSYTSPPPNESAEDKRSREDDEREASRVSKMIDMDIEREKKENEWKKKAVKILLLGQAESGKSTLLKNFQLSANPQCFYDERSVWKSVIQLNLIRSVFQIWDMLDTHSSNSPSGSPSSSSPMLTISEVGSSRSPSPGPSANLAIPNPSYFSASPASSSKTLHEETTPKSESTDEISLEELRIRLAPLAEAQKTLLKFLAVRMPGDAANPSKEQPEPKEDAETIAIPIPVAGPQSGSKDEMASSLISSLSSDSKSISRSPPSMAALTINGSEETLSPSSPSFPPISSVVSYAPNASHAGGPKPTGTPGETRPGARKSKPSDEPYVHHWTSSLVANSAIHTKRHTPPNENNMSSPFSSDPTYPKPNSCTVSLALNVCGADIERLWNHPEVRRCIEKGGMRGRHGSRGESGARTGSGERNNGEGEDDGRARMKSVKSTMSLKSVARSATKSKSTSKFSSSPSPTTTSAPDGIKVSTAVVFDGKGSIGSSDNTQHSKDKGKTVEASPGVSTSRKPTPSINTGALDDVGVAKEGYDAPDSPTSLGSSSNYFNFVHSSGFFLNDVKRIADLDYVPTNDDILRARLRTVGVREYIFLSQKENTSGRLSPYASGGTGGMSMTTATVKATLSSIRRGDFLGGKDWILYDVGGSRSQRERWPSYFDTVDAIIFLVPLLSYTQSLAESPSTNRMDDSINLWKMLCANKLLKKVALILFLNKADVLEEGLKVDHENEKRGEERKMSLRTWCKAYQGRDTKEEIVKFFKSVFRKYQSKYSPTQRPWFCHETVAINHDITSDLLIDGSAGQHIQREFTGDELCLTKALDIKFSFNFTYGVLGVPH</sequence>
<dbReference type="PANTHER" id="PTHR10218:SF360">
    <property type="entry name" value="GUANINE NUCLEOTIDE-BINDING PROTEIN SUBUNIT ALPHA HOMOLOG"/>
    <property type="match status" value="1"/>
</dbReference>
<dbReference type="Proteomes" id="UP000076798">
    <property type="component" value="Unassembled WGS sequence"/>
</dbReference>
<feature type="binding site" evidence="4">
    <location>
        <position position="806"/>
    </location>
    <ligand>
        <name>GTP</name>
        <dbReference type="ChEBI" id="CHEBI:37565"/>
    </ligand>
</feature>